<dbReference type="InterPro" id="IPR010523">
    <property type="entry name" value="XylR_N"/>
</dbReference>
<dbReference type="InterPro" id="IPR004096">
    <property type="entry name" value="V4R"/>
</dbReference>
<gene>
    <name evidence="3" type="ORF">E6W99_13930</name>
</gene>
<protein>
    <submittedName>
        <fullName evidence="3">PucR family transcriptional regulator</fullName>
    </submittedName>
</protein>
<name>A0A4S4C020_9BACI</name>
<dbReference type="InterPro" id="IPR042070">
    <property type="entry name" value="PucR_C-HTH_sf"/>
</dbReference>
<dbReference type="Pfam" id="PF02830">
    <property type="entry name" value="V4R"/>
    <property type="match status" value="1"/>
</dbReference>
<dbReference type="RefSeq" id="WP_136354894.1">
    <property type="nucleotide sequence ID" value="NZ_CP046266.1"/>
</dbReference>
<comment type="caution">
    <text evidence="3">The sequence shown here is derived from an EMBL/GenBank/DDBJ whole genome shotgun (WGS) entry which is preliminary data.</text>
</comment>
<dbReference type="InterPro" id="IPR025736">
    <property type="entry name" value="PucR_C-HTH_dom"/>
</dbReference>
<evidence type="ECO:0000259" key="2">
    <source>
        <dbReference type="SMART" id="SM00989"/>
    </source>
</evidence>
<dbReference type="PANTHER" id="PTHR33744:SF7">
    <property type="entry name" value="PUCR FAMILY TRANSCRIPTIONAL REGULATOR"/>
    <property type="match status" value="1"/>
</dbReference>
<proteinExistence type="inferred from homology"/>
<evidence type="ECO:0000256" key="1">
    <source>
        <dbReference type="ARBA" id="ARBA00006754"/>
    </source>
</evidence>
<dbReference type="SMART" id="SM00989">
    <property type="entry name" value="V4R"/>
    <property type="match status" value="1"/>
</dbReference>
<dbReference type="AlphaFoldDB" id="A0A4S4C020"/>
<keyword evidence="4" id="KW-1185">Reference proteome</keyword>
<dbReference type="Pfam" id="PF06505">
    <property type="entry name" value="XylR_N"/>
    <property type="match status" value="1"/>
</dbReference>
<feature type="domain" description="4-vinyl reductase 4VR" evidence="2">
    <location>
        <begin position="116"/>
        <end position="178"/>
    </location>
</feature>
<dbReference type="InterPro" id="IPR051448">
    <property type="entry name" value="CdaR-like_regulators"/>
</dbReference>
<dbReference type="Gene3D" id="1.10.10.2840">
    <property type="entry name" value="PucR C-terminal helix-turn-helix domain"/>
    <property type="match status" value="1"/>
</dbReference>
<evidence type="ECO:0000313" key="3">
    <source>
        <dbReference type="EMBL" id="THF78832.1"/>
    </source>
</evidence>
<dbReference type="Proteomes" id="UP000310334">
    <property type="component" value="Unassembled WGS sequence"/>
</dbReference>
<dbReference type="Pfam" id="PF17853">
    <property type="entry name" value="GGDEF_2"/>
    <property type="match status" value="1"/>
</dbReference>
<dbReference type="OrthoDB" id="154713at2"/>
<dbReference type="InterPro" id="IPR041522">
    <property type="entry name" value="CdaR_GGDEF"/>
</dbReference>
<dbReference type="EMBL" id="SSNT01000010">
    <property type="protein sequence ID" value="THF78832.1"/>
    <property type="molecule type" value="Genomic_DNA"/>
</dbReference>
<organism evidence="3 4">
    <name type="scientific">Metabacillus sediminilitoris</name>
    <dbReference type="NCBI Taxonomy" id="2567941"/>
    <lineage>
        <taxon>Bacteria</taxon>
        <taxon>Bacillati</taxon>
        <taxon>Bacillota</taxon>
        <taxon>Bacilli</taxon>
        <taxon>Bacillales</taxon>
        <taxon>Bacillaceae</taxon>
        <taxon>Metabacillus</taxon>
    </lineage>
</organism>
<dbReference type="PANTHER" id="PTHR33744">
    <property type="entry name" value="CARBOHYDRATE DIACID REGULATOR"/>
    <property type="match status" value="1"/>
</dbReference>
<evidence type="ECO:0000313" key="4">
    <source>
        <dbReference type="Proteomes" id="UP000310334"/>
    </source>
</evidence>
<sequence length="621" mass="71470">MLLHEPFNVNEDEGSLYLENERMILTSSSVFGTLRKDLIENIGMDRMKGFLIRYGWNLGMNDAKKMLQKNLPSIKDILRQGPVLHMMKGYTKVKTSHLHVDYDSSGSAKSVHVEGSWFSSYEAEEHLRQFGQSKLPVCYTLIGYASGYYSGICGHTVIFKEIACKATGDETCRYVGKSLHEWGGMVDDELQYYENKTIVKELEQTYEKLLEERNNLSTTLSIHKRLSEELIRGNNLQSVVDIVFETTKHPIIIEDVEFTPISFAGLSSDRFEEVVSDFKNELQNRDHRNDYFHQTTKFSHAHHHRLVTSIVLENKIVGYCSFIYEKEAKGPTEVDQMILERVATICSLYMLNEKNSFEALERMKGYFLEQILNGHFSSKGEILKRGRYVNINLERPYYLISIKYSSYNETLENDLHFHEQIMESVFTYFKDRSNVLIGQRNGNIVVLMQIDSKGENITHVSNRFINSLEKRFIDCTFKMGISTLAKDIGRASEFYEESITALQMAASSNKMILFEDLGVVGMLIHSKNNIAIKQKAKHLLGPLYENKTDNTELIKTLYVFLSNSCNLEKTMDDLSLSMSGLRYRIKKIESLLGQEVRNPAYGYQLFITLQVLIVEGEIKLD</sequence>
<dbReference type="Pfam" id="PF13556">
    <property type="entry name" value="HTH_30"/>
    <property type="match status" value="1"/>
</dbReference>
<dbReference type="InterPro" id="IPR024096">
    <property type="entry name" value="NO_sig/Golgi_transp_ligand-bd"/>
</dbReference>
<dbReference type="Gene3D" id="3.30.1380.20">
    <property type="entry name" value="Trafficking protein particle complex subunit 3"/>
    <property type="match status" value="1"/>
</dbReference>
<accession>A0A4S4C020</accession>
<dbReference type="SUPFAM" id="SSF111126">
    <property type="entry name" value="Ligand-binding domain in the NO signalling and Golgi transport"/>
    <property type="match status" value="1"/>
</dbReference>
<comment type="similarity">
    <text evidence="1">Belongs to the CdaR family.</text>
</comment>
<reference evidence="3 4" key="1">
    <citation type="submission" date="2019-04" db="EMBL/GenBank/DDBJ databases">
        <title>Bacillus sediminilitoris sp. nov., isolated from a tidal flat sediment on the East China Sea.</title>
        <authorList>
            <person name="Wei Y."/>
            <person name="Mao H."/>
            <person name="Fang J."/>
        </authorList>
    </citation>
    <scope>NUCLEOTIDE SEQUENCE [LARGE SCALE GENOMIC DNA]</scope>
    <source>
        <strain evidence="3 4">DSL-17</strain>
    </source>
</reference>